<comment type="catalytic activity">
    <reaction evidence="8">
        <text>D-ribulose 5-phosphate = (2S)-2-hydroxy-3-oxobutyl phosphate + formate + H(+)</text>
        <dbReference type="Rhea" id="RHEA:18457"/>
        <dbReference type="ChEBI" id="CHEBI:15378"/>
        <dbReference type="ChEBI" id="CHEBI:15740"/>
        <dbReference type="ChEBI" id="CHEBI:58121"/>
        <dbReference type="ChEBI" id="CHEBI:58830"/>
        <dbReference type="EC" id="4.1.99.12"/>
    </reaction>
</comment>
<keyword evidence="10" id="KW-1185">Reference proteome</keyword>
<dbReference type="GO" id="GO:0005758">
    <property type="term" value="C:mitochondrial intermembrane space"/>
    <property type="evidence" value="ECO:0007669"/>
    <property type="project" value="TreeGrafter"/>
</dbReference>
<dbReference type="OrthoDB" id="60371at2759"/>
<dbReference type="GO" id="GO:0046872">
    <property type="term" value="F:metal ion binding"/>
    <property type="evidence" value="ECO:0007669"/>
    <property type="project" value="UniProtKB-KW"/>
</dbReference>
<evidence type="ECO:0000256" key="6">
    <source>
        <dbReference type="ARBA" id="ARBA00023211"/>
    </source>
</evidence>
<dbReference type="PANTHER" id="PTHR21327:SF18">
    <property type="entry name" value="3,4-DIHYDROXY-2-BUTANONE 4-PHOSPHATE SYNTHASE"/>
    <property type="match status" value="1"/>
</dbReference>
<evidence type="ECO:0000256" key="1">
    <source>
        <dbReference type="ARBA" id="ARBA00001936"/>
    </source>
</evidence>
<dbReference type="GO" id="GO:0009231">
    <property type="term" value="P:riboflavin biosynthetic process"/>
    <property type="evidence" value="ECO:0007669"/>
    <property type="project" value="UniProtKB-UniPathway"/>
</dbReference>
<evidence type="ECO:0000256" key="4">
    <source>
        <dbReference type="ARBA" id="ARBA00022723"/>
    </source>
</evidence>
<evidence type="ECO:0000313" key="9">
    <source>
        <dbReference type="EMBL" id="RKO85186.1"/>
    </source>
</evidence>
<protein>
    <recommendedName>
        <fullName evidence="8">3,4-dihydroxy-2-butanone 4-phosphate synthase</fullName>
        <shortName evidence="8">DHBP synthase</shortName>
        <ecNumber evidence="8">4.1.99.12</ecNumber>
    </recommendedName>
</protein>
<comment type="function">
    <text evidence="8">Catalyzes the conversion of D-ribulose 5-phosphate to formate and 3,4-dihydroxy-2-butanone 4-phosphate.</text>
</comment>
<evidence type="ECO:0000256" key="8">
    <source>
        <dbReference type="RuleBase" id="RU003843"/>
    </source>
</evidence>
<name>A0A4P9W4Z8_9FUNG</name>
<comment type="similarity">
    <text evidence="8">Belongs to the DHBP synthase family.</text>
</comment>
<accession>A0A4P9W4Z8</accession>
<dbReference type="EMBL" id="KZ999324">
    <property type="protein sequence ID" value="RKO85186.1"/>
    <property type="molecule type" value="Genomic_DNA"/>
</dbReference>
<dbReference type="HAMAP" id="MF_00180">
    <property type="entry name" value="RibB"/>
    <property type="match status" value="1"/>
</dbReference>
<keyword evidence="5 8" id="KW-0460">Magnesium</keyword>
<sequence length="217" mass="23629">STVRGGKEYEFDSIEDAIQDMQAGKFVVVVDNEDRENEGDLIIAGEHLTPEKAAFMIRYTSGMICVACEGEICDRLELPPMVEKNTESLRTAYTVSCDYNIGTTTGISAADRSATTRALADPSTLASALSRPGHVFPLRYTPGGVLKRVGHTEAAVDLCKLAGLRPAGALCEVALDDGTMARRPDLEIFARRWGLKLITISDIIKYRVRKGLVDEGF</sequence>
<dbReference type="UniPathway" id="UPA00275">
    <property type="reaction ID" value="UER00399"/>
</dbReference>
<dbReference type="NCBIfam" id="TIGR00506">
    <property type="entry name" value="ribB"/>
    <property type="match status" value="1"/>
</dbReference>
<dbReference type="FunFam" id="3.90.870.10:FF:000001">
    <property type="entry name" value="Riboflavin biosynthesis protein RibBA"/>
    <property type="match status" value="1"/>
</dbReference>
<evidence type="ECO:0000256" key="2">
    <source>
        <dbReference type="ARBA" id="ARBA00004904"/>
    </source>
</evidence>
<evidence type="ECO:0000313" key="10">
    <source>
        <dbReference type="Proteomes" id="UP000269721"/>
    </source>
</evidence>
<reference evidence="10" key="1">
    <citation type="journal article" date="2018" name="Nat. Microbiol.">
        <title>Leveraging single-cell genomics to expand the fungal tree of life.</title>
        <authorList>
            <person name="Ahrendt S.R."/>
            <person name="Quandt C.A."/>
            <person name="Ciobanu D."/>
            <person name="Clum A."/>
            <person name="Salamov A."/>
            <person name="Andreopoulos B."/>
            <person name="Cheng J.F."/>
            <person name="Woyke T."/>
            <person name="Pelin A."/>
            <person name="Henrissat B."/>
            <person name="Reynolds N.K."/>
            <person name="Benny G.L."/>
            <person name="Smith M.E."/>
            <person name="James T.Y."/>
            <person name="Grigoriev I.V."/>
        </authorList>
    </citation>
    <scope>NUCLEOTIDE SEQUENCE [LARGE SCALE GENOMIC DNA]</scope>
</reference>
<organism evidence="9 10">
    <name type="scientific">Blyttiomyces helicus</name>
    <dbReference type="NCBI Taxonomy" id="388810"/>
    <lineage>
        <taxon>Eukaryota</taxon>
        <taxon>Fungi</taxon>
        <taxon>Fungi incertae sedis</taxon>
        <taxon>Chytridiomycota</taxon>
        <taxon>Chytridiomycota incertae sedis</taxon>
        <taxon>Chytridiomycetes</taxon>
        <taxon>Chytridiomycetes incertae sedis</taxon>
        <taxon>Blyttiomyces</taxon>
    </lineage>
</organism>
<keyword evidence="7 8" id="KW-0456">Lyase</keyword>
<dbReference type="GO" id="GO:0008686">
    <property type="term" value="F:3,4-dihydroxy-2-butanone-4-phosphate synthase activity"/>
    <property type="evidence" value="ECO:0007669"/>
    <property type="project" value="UniProtKB-EC"/>
</dbReference>
<evidence type="ECO:0000256" key="5">
    <source>
        <dbReference type="ARBA" id="ARBA00022842"/>
    </source>
</evidence>
<keyword evidence="3 8" id="KW-0686">Riboflavin biosynthesis</keyword>
<dbReference type="PANTHER" id="PTHR21327">
    <property type="entry name" value="GTP CYCLOHYDROLASE II-RELATED"/>
    <property type="match status" value="1"/>
</dbReference>
<dbReference type="EC" id="4.1.99.12" evidence="8"/>
<feature type="non-terminal residue" evidence="9">
    <location>
        <position position="1"/>
    </location>
</feature>
<dbReference type="InterPro" id="IPR017945">
    <property type="entry name" value="DHBP_synth_RibB-like_a/b_dom"/>
</dbReference>
<comment type="cofactor">
    <cofactor evidence="8">
        <name>Mg(2+)</name>
        <dbReference type="ChEBI" id="CHEBI:18420"/>
    </cofactor>
    <cofactor evidence="8">
        <name>Mn(2+)</name>
        <dbReference type="ChEBI" id="CHEBI:29035"/>
    </cofactor>
    <text evidence="8">Binds 2 divalent metal cations per subunit. Magnesium or manganese.</text>
</comment>
<evidence type="ECO:0000256" key="3">
    <source>
        <dbReference type="ARBA" id="ARBA00022619"/>
    </source>
</evidence>
<dbReference type="SUPFAM" id="SSF55821">
    <property type="entry name" value="YrdC/RibB"/>
    <property type="match status" value="1"/>
</dbReference>
<keyword evidence="6 8" id="KW-0464">Manganese</keyword>
<comment type="pathway">
    <text evidence="2 8">Cofactor biosynthesis; riboflavin biosynthesis; 2-hydroxy-3-oxobutyl phosphate from D-ribulose 5-phosphate: step 1/1.</text>
</comment>
<proteinExistence type="inferred from homology"/>
<comment type="subunit">
    <text evidence="8">Homodimer.</text>
</comment>
<evidence type="ECO:0000256" key="7">
    <source>
        <dbReference type="ARBA" id="ARBA00023239"/>
    </source>
</evidence>
<dbReference type="GO" id="GO:0005829">
    <property type="term" value="C:cytosol"/>
    <property type="evidence" value="ECO:0007669"/>
    <property type="project" value="TreeGrafter"/>
</dbReference>
<keyword evidence="4 8" id="KW-0479">Metal-binding</keyword>
<comment type="cofactor">
    <cofactor evidence="1">
        <name>Mn(2+)</name>
        <dbReference type="ChEBI" id="CHEBI:29035"/>
    </cofactor>
</comment>
<dbReference type="Proteomes" id="UP000269721">
    <property type="component" value="Unassembled WGS sequence"/>
</dbReference>
<gene>
    <name evidence="9" type="ORF">BDK51DRAFT_20778</name>
</gene>
<dbReference type="Gene3D" id="3.90.870.10">
    <property type="entry name" value="DHBP synthase"/>
    <property type="match status" value="1"/>
</dbReference>
<dbReference type="InterPro" id="IPR000422">
    <property type="entry name" value="DHBP_synthase_RibB"/>
</dbReference>
<dbReference type="Pfam" id="PF00926">
    <property type="entry name" value="DHBP_synthase"/>
    <property type="match status" value="1"/>
</dbReference>
<dbReference type="AlphaFoldDB" id="A0A4P9W4Z8"/>